<keyword evidence="1" id="KW-0812">Transmembrane</keyword>
<dbReference type="Proteomes" id="UP000774617">
    <property type="component" value="Unassembled WGS sequence"/>
</dbReference>
<comment type="caution">
    <text evidence="2">The sequence shown here is derived from an EMBL/GenBank/DDBJ whole genome shotgun (WGS) entry which is preliminary data.</text>
</comment>
<feature type="transmembrane region" description="Helical" evidence="1">
    <location>
        <begin position="29"/>
        <end position="53"/>
    </location>
</feature>
<keyword evidence="1" id="KW-0472">Membrane</keyword>
<evidence type="ECO:0000256" key="1">
    <source>
        <dbReference type="SAM" id="Phobius"/>
    </source>
</evidence>
<accession>A0ABQ8GAS2</accession>
<sequence>MSFCRIVSIKLRPGVRKSVSYPRVRRVPVYWSTSCAVVGSVMVVSVGHCGVSLQVLRLRLRTVHSCRCYGGFVFVMLLLWISLPGEMADVAGSECALPFEHQFLNCWVRGARTLA</sequence>
<proteinExistence type="predicted"/>
<evidence type="ECO:0000313" key="2">
    <source>
        <dbReference type="EMBL" id="KAH7050210.1"/>
    </source>
</evidence>
<keyword evidence="3" id="KW-1185">Reference proteome</keyword>
<feature type="transmembrane region" description="Helical" evidence="1">
    <location>
        <begin position="65"/>
        <end position="83"/>
    </location>
</feature>
<gene>
    <name evidence="2" type="ORF">B0J12DRAFT_663557</name>
</gene>
<dbReference type="EMBL" id="JAGTJR010000013">
    <property type="protein sequence ID" value="KAH7050210.1"/>
    <property type="molecule type" value="Genomic_DNA"/>
</dbReference>
<reference evidence="2 3" key="1">
    <citation type="journal article" date="2021" name="Nat. Commun.">
        <title>Genetic determinants of endophytism in the Arabidopsis root mycobiome.</title>
        <authorList>
            <person name="Mesny F."/>
            <person name="Miyauchi S."/>
            <person name="Thiergart T."/>
            <person name="Pickel B."/>
            <person name="Atanasova L."/>
            <person name="Karlsson M."/>
            <person name="Huettel B."/>
            <person name="Barry K.W."/>
            <person name="Haridas S."/>
            <person name="Chen C."/>
            <person name="Bauer D."/>
            <person name="Andreopoulos W."/>
            <person name="Pangilinan J."/>
            <person name="LaButti K."/>
            <person name="Riley R."/>
            <person name="Lipzen A."/>
            <person name="Clum A."/>
            <person name="Drula E."/>
            <person name="Henrissat B."/>
            <person name="Kohler A."/>
            <person name="Grigoriev I.V."/>
            <person name="Martin F.M."/>
            <person name="Hacquard S."/>
        </authorList>
    </citation>
    <scope>NUCLEOTIDE SEQUENCE [LARGE SCALE GENOMIC DNA]</scope>
    <source>
        <strain evidence="2 3">MPI-SDFR-AT-0080</strain>
    </source>
</reference>
<name>A0ABQ8GAS2_9PEZI</name>
<organism evidence="2 3">
    <name type="scientific">Macrophomina phaseolina</name>
    <dbReference type="NCBI Taxonomy" id="35725"/>
    <lineage>
        <taxon>Eukaryota</taxon>
        <taxon>Fungi</taxon>
        <taxon>Dikarya</taxon>
        <taxon>Ascomycota</taxon>
        <taxon>Pezizomycotina</taxon>
        <taxon>Dothideomycetes</taxon>
        <taxon>Dothideomycetes incertae sedis</taxon>
        <taxon>Botryosphaeriales</taxon>
        <taxon>Botryosphaeriaceae</taxon>
        <taxon>Macrophomina</taxon>
    </lineage>
</organism>
<keyword evidence="1" id="KW-1133">Transmembrane helix</keyword>
<protein>
    <submittedName>
        <fullName evidence="2">Uncharacterized protein</fullName>
    </submittedName>
</protein>
<evidence type="ECO:0000313" key="3">
    <source>
        <dbReference type="Proteomes" id="UP000774617"/>
    </source>
</evidence>